<name>A0A699GRK5_TANCI</name>
<dbReference type="AlphaFoldDB" id="A0A699GRK5"/>
<sequence>ESVKDCQGANKFCGERVNRLKRCDVCLSYSSRRMHKRQMQTQESKVDLGKELDTSLVVMESNGTESEVQDDSSRSGNDADADDANIKPVYEKEPIAEVQLTAKCNIFVTRQQHTEQPEIINEGRVDQYTEQYQVKSPMLDSSFDNKTIIFKSISRV</sequence>
<reference evidence="2" key="1">
    <citation type="journal article" date="2019" name="Sci. Rep.">
        <title>Draft genome of Tanacetum cinerariifolium, the natural source of mosquito coil.</title>
        <authorList>
            <person name="Yamashiro T."/>
            <person name="Shiraishi A."/>
            <person name="Satake H."/>
            <person name="Nakayama K."/>
        </authorList>
    </citation>
    <scope>NUCLEOTIDE SEQUENCE</scope>
</reference>
<feature type="non-terminal residue" evidence="2">
    <location>
        <position position="1"/>
    </location>
</feature>
<proteinExistence type="predicted"/>
<comment type="caution">
    <text evidence="2">The sequence shown here is derived from an EMBL/GenBank/DDBJ whole genome shotgun (WGS) entry which is preliminary data.</text>
</comment>
<dbReference type="EMBL" id="BKCJ010040167">
    <property type="protein sequence ID" value="GEV96132.1"/>
    <property type="molecule type" value="Genomic_DNA"/>
</dbReference>
<protein>
    <submittedName>
        <fullName evidence="2">Uncharacterized protein</fullName>
    </submittedName>
</protein>
<feature type="region of interest" description="Disordered" evidence="1">
    <location>
        <begin position="60"/>
        <end position="90"/>
    </location>
</feature>
<accession>A0A699GRK5</accession>
<organism evidence="2">
    <name type="scientific">Tanacetum cinerariifolium</name>
    <name type="common">Dalmatian daisy</name>
    <name type="synonym">Chrysanthemum cinerariifolium</name>
    <dbReference type="NCBI Taxonomy" id="118510"/>
    <lineage>
        <taxon>Eukaryota</taxon>
        <taxon>Viridiplantae</taxon>
        <taxon>Streptophyta</taxon>
        <taxon>Embryophyta</taxon>
        <taxon>Tracheophyta</taxon>
        <taxon>Spermatophyta</taxon>
        <taxon>Magnoliopsida</taxon>
        <taxon>eudicotyledons</taxon>
        <taxon>Gunneridae</taxon>
        <taxon>Pentapetalae</taxon>
        <taxon>asterids</taxon>
        <taxon>campanulids</taxon>
        <taxon>Asterales</taxon>
        <taxon>Asteraceae</taxon>
        <taxon>Asteroideae</taxon>
        <taxon>Anthemideae</taxon>
        <taxon>Anthemidinae</taxon>
        <taxon>Tanacetum</taxon>
    </lineage>
</organism>
<evidence type="ECO:0000256" key="1">
    <source>
        <dbReference type="SAM" id="MobiDB-lite"/>
    </source>
</evidence>
<evidence type="ECO:0000313" key="2">
    <source>
        <dbReference type="EMBL" id="GEV96132.1"/>
    </source>
</evidence>
<gene>
    <name evidence="2" type="ORF">Tci_168109</name>
</gene>